<organism evidence="1">
    <name type="scientific">marine metagenome</name>
    <dbReference type="NCBI Taxonomy" id="408172"/>
    <lineage>
        <taxon>unclassified sequences</taxon>
        <taxon>metagenomes</taxon>
        <taxon>ecological metagenomes</taxon>
    </lineage>
</organism>
<evidence type="ECO:0000313" key="1">
    <source>
        <dbReference type="EMBL" id="SVD34059.1"/>
    </source>
</evidence>
<feature type="non-terminal residue" evidence="1">
    <location>
        <position position="292"/>
    </location>
</feature>
<accession>A0A382UIF5</accession>
<sequence>TPATNTYYTSRAGDFSKDMSHSKFAIFLRSPRTLWLKYNHGFVEKYDSPQFTVNGQVGTLAEAHFDALRAASTLVPSPLLAGTEFQNCMPFIHPSDPEFIETLCGRRTHSWSWTRTHGHLFQRSSDSHPMLNVYGEPDELIEFTDEDGQQWIVIVDFKTSSKNPKYGEKDEYNPNKIDKKGIPHHFRKGFGPWHRVQLEFYAWFLEKIIQRENLPHKVFPIGHHIIFNVGRDQDDIFNNGTSVNLDVTHYNVSVPLDWSWVEPTIELALECILSPTLPDKQGLPTRSGRGAE</sequence>
<dbReference type="AlphaFoldDB" id="A0A382UIF5"/>
<name>A0A382UIF5_9ZZZZ</name>
<reference evidence="1" key="1">
    <citation type="submission" date="2018-05" db="EMBL/GenBank/DDBJ databases">
        <authorList>
            <person name="Lanie J.A."/>
            <person name="Ng W.-L."/>
            <person name="Kazmierczak K.M."/>
            <person name="Andrzejewski T.M."/>
            <person name="Davidsen T.M."/>
            <person name="Wayne K.J."/>
            <person name="Tettelin H."/>
            <person name="Glass J.I."/>
            <person name="Rusch D."/>
            <person name="Podicherti R."/>
            <person name="Tsui H.-C.T."/>
            <person name="Winkler M.E."/>
        </authorList>
    </citation>
    <scope>NUCLEOTIDE SEQUENCE</scope>
</reference>
<feature type="non-terminal residue" evidence="1">
    <location>
        <position position="1"/>
    </location>
</feature>
<evidence type="ECO:0008006" key="2">
    <source>
        <dbReference type="Google" id="ProtNLM"/>
    </source>
</evidence>
<dbReference type="EMBL" id="UINC01144505">
    <property type="protein sequence ID" value="SVD34059.1"/>
    <property type="molecule type" value="Genomic_DNA"/>
</dbReference>
<protein>
    <recommendedName>
        <fullName evidence="2">PD-(D/E)XK endonuclease-like domain-containing protein</fullName>
    </recommendedName>
</protein>
<gene>
    <name evidence="1" type="ORF">METZ01_LOCUS386913</name>
</gene>
<proteinExistence type="predicted"/>